<keyword evidence="7" id="KW-0998">Cell outer membrane</keyword>
<evidence type="ECO:0008006" key="11">
    <source>
        <dbReference type="Google" id="ProtNLM"/>
    </source>
</evidence>
<dbReference type="Pfam" id="PF03349">
    <property type="entry name" value="Toluene_X"/>
    <property type="match status" value="1"/>
</dbReference>
<dbReference type="GO" id="GO:0015483">
    <property type="term" value="F:long-chain fatty acid transporting porin activity"/>
    <property type="evidence" value="ECO:0007669"/>
    <property type="project" value="TreeGrafter"/>
</dbReference>
<keyword evidence="5 8" id="KW-0732">Signal</keyword>
<evidence type="ECO:0000256" key="8">
    <source>
        <dbReference type="SAM" id="SignalP"/>
    </source>
</evidence>
<evidence type="ECO:0000313" key="10">
    <source>
        <dbReference type="Proteomes" id="UP000192491"/>
    </source>
</evidence>
<feature type="signal peptide" evidence="8">
    <location>
        <begin position="1"/>
        <end position="24"/>
    </location>
</feature>
<evidence type="ECO:0000256" key="3">
    <source>
        <dbReference type="ARBA" id="ARBA00022452"/>
    </source>
</evidence>
<name>A0A1Y1QPG0_9GAMM</name>
<dbReference type="PANTHER" id="PTHR35093:SF8">
    <property type="entry name" value="OUTER MEMBRANE PROTEIN NMB0088-RELATED"/>
    <property type="match status" value="1"/>
</dbReference>
<dbReference type="SUPFAM" id="SSF56935">
    <property type="entry name" value="Porins"/>
    <property type="match status" value="1"/>
</dbReference>
<evidence type="ECO:0000313" key="9">
    <source>
        <dbReference type="EMBL" id="OQX10740.1"/>
    </source>
</evidence>
<comment type="similarity">
    <text evidence="2">Belongs to the OmpP1/FadL family.</text>
</comment>
<comment type="subcellular location">
    <subcellularLocation>
        <location evidence="1">Cell outer membrane</location>
        <topology evidence="1">Multi-pass membrane protein</topology>
    </subcellularLocation>
</comment>
<feature type="chain" id="PRO_5012982663" description="Aromatic hydrocarbon degradation protein" evidence="8">
    <location>
        <begin position="25"/>
        <end position="409"/>
    </location>
</feature>
<dbReference type="InterPro" id="IPR005017">
    <property type="entry name" value="OMPP1/FadL/TodX"/>
</dbReference>
<gene>
    <name evidence="9" type="ORF">BWK73_19465</name>
</gene>
<organism evidence="9 10">
    <name type="scientific">Thiothrix lacustris</name>
    <dbReference type="NCBI Taxonomy" id="525917"/>
    <lineage>
        <taxon>Bacteria</taxon>
        <taxon>Pseudomonadati</taxon>
        <taxon>Pseudomonadota</taxon>
        <taxon>Gammaproteobacteria</taxon>
        <taxon>Thiotrichales</taxon>
        <taxon>Thiotrichaceae</taxon>
        <taxon>Thiothrix</taxon>
    </lineage>
</organism>
<dbReference type="EMBL" id="MTEJ01000105">
    <property type="protein sequence ID" value="OQX10740.1"/>
    <property type="molecule type" value="Genomic_DNA"/>
</dbReference>
<evidence type="ECO:0000256" key="7">
    <source>
        <dbReference type="ARBA" id="ARBA00023237"/>
    </source>
</evidence>
<keyword evidence="6" id="KW-0472">Membrane</keyword>
<sequence>MKSIFSRNILVAAVLCGLNTSVHAAGFALANQAGSGTGNAFAGNTAVVEDASIAWLNPAGMTELKSDTHISTSAHLVMPKAQFTNDGSTALLGNVNADGGQTGVVPGVYVVRRLNDKMSAGLSVNAPFGLGTEYSDNWVGRTHALESTIKTLNINPSIAYKVNDQLSIGAGISAQSMEVDLKRAANLTGSTVTISGKDDVSAGVNAGLLYKPTQKTRIGLHYRSGIDHKLEGTVKSDLALPALNTNVTADANLPAHMSLSVGHKVNDKLEVMGDVTRTQWSSYERIKVIRADGSVLTDDYQGWKDSNRYAIGANYQYSERLKLRGGIALDESPVPNAQLRSPRTPDNDRTWVAVGANYKVKKNFDVDVAYTHIATKNTPIANTNSSSLLLKGNYDSKVDVVGVQLNWAF</sequence>
<evidence type="ECO:0000256" key="1">
    <source>
        <dbReference type="ARBA" id="ARBA00004571"/>
    </source>
</evidence>
<keyword evidence="3" id="KW-1134">Transmembrane beta strand</keyword>
<proteinExistence type="inferred from homology"/>
<dbReference type="PANTHER" id="PTHR35093">
    <property type="entry name" value="OUTER MEMBRANE PROTEIN NMB0088-RELATED"/>
    <property type="match status" value="1"/>
</dbReference>
<evidence type="ECO:0000256" key="6">
    <source>
        <dbReference type="ARBA" id="ARBA00023136"/>
    </source>
</evidence>
<dbReference type="Proteomes" id="UP000192491">
    <property type="component" value="Unassembled WGS sequence"/>
</dbReference>
<evidence type="ECO:0000256" key="4">
    <source>
        <dbReference type="ARBA" id="ARBA00022692"/>
    </source>
</evidence>
<protein>
    <recommendedName>
        <fullName evidence="11">Aromatic hydrocarbon degradation protein</fullName>
    </recommendedName>
</protein>
<evidence type="ECO:0000256" key="2">
    <source>
        <dbReference type="ARBA" id="ARBA00008163"/>
    </source>
</evidence>
<dbReference type="Gene3D" id="2.40.160.60">
    <property type="entry name" value="Outer membrane protein transport protein (OMPP1/FadL/TodX)"/>
    <property type="match status" value="1"/>
</dbReference>
<keyword evidence="4" id="KW-0812">Transmembrane</keyword>
<comment type="caution">
    <text evidence="9">The sequence shown here is derived from an EMBL/GenBank/DDBJ whole genome shotgun (WGS) entry which is preliminary data.</text>
</comment>
<reference evidence="9 10" key="1">
    <citation type="submission" date="2017-01" db="EMBL/GenBank/DDBJ databases">
        <title>Novel large sulfur bacteria in the metagenomes of groundwater-fed chemosynthetic microbial mats in the Lake Huron basin.</title>
        <authorList>
            <person name="Sharrar A.M."/>
            <person name="Flood B.E."/>
            <person name="Bailey J.V."/>
            <person name="Jones D.S."/>
            <person name="Biddanda B."/>
            <person name="Ruberg S.A."/>
            <person name="Marcus D.N."/>
            <person name="Dick G.J."/>
        </authorList>
    </citation>
    <scope>NUCLEOTIDE SEQUENCE [LARGE SCALE GENOMIC DNA]</scope>
    <source>
        <strain evidence="9">A8</strain>
    </source>
</reference>
<dbReference type="GO" id="GO:0009279">
    <property type="term" value="C:cell outer membrane"/>
    <property type="evidence" value="ECO:0007669"/>
    <property type="project" value="UniProtKB-SubCell"/>
</dbReference>
<accession>A0A1Y1QPG0</accession>
<dbReference type="AlphaFoldDB" id="A0A1Y1QPG0"/>
<evidence type="ECO:0000256" key="5">
    <source>
        <dbReference type="ARBA" id="ARBA00022729"/>
    </source>
</evidence>